<dbReference type="Proteomes" id="UP000438760">
    <property type="component" value="Unassembled WGS sequence"/>
</dbReference>
<evidence type="ECO:0008006" key="4">
    <source>
        <dbReference type="Google" id="ProtNLM"/>
    </source>
</evidence>
<keyword evidence="3" id="KW-1185">Reference proteome</keyword>
<dbReference type="RefSeq" id="WP_155093052.1">
    <property type="nucleotide sequence ID" value="NZ_CP102754.1"/>
</dbReference>
<dbReference type="PROSITE" id="PS51257">
    <property type="entry name" value="PROKAR_LIPOPROTEIN"/>
    <property type="match status" value="1"/>
</dbReference>
<sequence length="165" mass="18912">MKKIIAIAFLALTTISCNQKVTPPTTLTVENYYTIEMPGNLAPMENLFPNADLQYGNTFKQVYFVATKEAKTEDSDFSAFIDKALARYNKKPNYEIVKENEVRINGLPGKTYELKMSQNETYMYMIQVMIEGQKANYEIISWTTSKNSEVESEKLINIISSFKEI</sequence>
<reference evidence="2 3" key="1">
    <citation type="submission" date="2019-11" db="EMBL/GenBank/DDBJ databases">
        <title>Genome of Strain BIT-d1.</title>
        <authorList>
            <person name="Yang Y."/>
        </authorList>
    </citation>
    <scope>NUCLEOTIDE SEQUENCE [LARGE SCALE GENOMIC DNA]</scope>
    <source>
        <strain evidence="2 3">BIT-d1</strain>
    </source>
</reference>
<evidence type="ECO:0000313" key="2">
    <source>
        <dbReference type="EMBL" id="MTG99047.1"/>
    </source>
</evidence>
<proteinExistence type="predicted"/>
<keyword evidence="1" id="KW-0732">Signal</keyword>
<dbReference type="InterPro" id="IPR014894">
    <property type="entry name" value="DcrB/EagT6"/>
</dbReference>
<accession>A0A6I3LMV4</accession>
<dbReference type="SUPFAM" id="SSF55724">
    <property type="entry name" value="Mog1p/PsbP-like"/>
    <property type="match status" value="1"/>
</dbReference>
<feature type="signal peptide" evidence="1">
    <location>
        <begin position="1"/>
        <end position="19"/>
    </location>
</feature>
<dbReference type="Gene3D" id="3.40.1000.10">
    <property type="entry name" value="Mog1/PsbP, alpha/beta/alpha sandwich"/>
    <property type="match status" value="1"/>
</dbReference>
<name>A0A6I3LMV4_9FLAO</name>
<protein>
    <recommendedName>
        <fullName evidence="4">DUF1795 domain-containing protein</fullName>
    </recommendedName>
</protein>
<evidence type="ECO:0000313" key="3">
    <source>
        <dbReference type="Proteomes" id="UP000438760"/>
    </source>
</evidence>
<dbReference type="OrthoDB" id="1445763at2"/>
<dbReference type="Pfam" id="PF08786">
    <property type="entry name" value="DcrB"/>
    <property type="match status" value="1"/>
</dbReference>
<feature type="chain" id="PRO_5026029654" description="DUF1795 domain-containing protein" evidence="1">
    <location>
        <begin position="20"/>
        <end position="165"/>
    </location>
</feature>
<dbReference type="AlphaFoldDB" id="A0A6I3LMV4"/>
<gene>
    <name evidence="2" type="ORF">GJV76_13045</name>
</gene>
<organism evidence="2 3">
    <name type="scientific">Myroides albus</name>
    <dbReference type="NCBI Taxonomy" id="2562892"/>
    <lineage>
        <taxon>Bacteria</taxon>
        <taxon>Pseudomonadati</taxon>
        <taxon>Bacteroidota</taxon>
        <taxon>Flavobacteriia</taxon>
        <taxon>Flavobacteriales</taxon>
        <taxon>Flavobacteriaceae</taxon>
        <taxon>Myroides</taxon>
    </lineage>
</organism>
<dbReference type="EMBL" id="WMJX01000040">
    <property type="protein sequence ID" value="MTG99047.1"/>
    <property type="molecule type" value="Genomic_DNA"/>
</dbReference>
<evidence type="ECO:0000256" key="1">
    <source>
        <dbReference type="SAM" id="SignalP"/>
    </source>
</evidence>
<comment type="caution">
    <text evidence="2">The sequence shown here is derived from an EMBL/GenBank/DDBJ whole genome shotgun (WGS) entry which is preliminary data.</text>
</comment>
<dbReference type="InterPro" id="IPR016123">
    <property type="entry name" value="Mog1/PsbP_a/b/a-sand"/>
</dbReference>